<evidence type="ECO:0000313" key="3">
    <source>
        <dbReference type="Proteomes" id="UP000078550"/>
    </source>
</evidence>
<protein>
    <submittedName>
        <fullName evidence="2">PIR Superfamily Protein</fullName>
    </submittedName>
</protein>
<evidence type="ECO:0000256" key="1">
    <source>
        <dbReference type="SAM" id="Phobius"/>
    </source>
</evidence>
<organism evidence="2 3">
    <name type="scientific">Plasmodium ovale wallikeri</name>
    <dbReference type="NCBI Taxonomy" id="864142"/>
    <lineage>
        <taxon>Eukaryota</taxon>
        <taxon>Sar</taxon>
        <taxon>Alveolata</taxon>
        <taxon>Apicomplexa</taxon>
        <taxon>Aconoidasida</taxon>
        <taxon>Haemosporida</taxon>
        <taxon>Plasmodiidae</taxon>
        <taxon>Plasmodium</taxon>
        <taxon>Plasmodium (Plasmodium)</taxon>
    </lineage>
</organism>
<dbReference type="Proteomes" id="UP000078550">
    <property type="component" value="Unassembled WGS sequence"/>
</dbReference>
<dbReference type="InterPro" id="IPR008780">
    <property type="entry name" value="Plasmodium_Vir"/>
</dbReference>
<evidence type="ECO:0000313" key="2">
    <source>
        <dbReference type="EMBL" id="SBT59503.1"/>
    </source>
</evidence>
<proteinExistence type="predicted"/>
<dbReference type="AlphaFoldDB" id="A0A1A9ATA2"/>
<gene>
    <name evidence="2" type="ORF">POVWA2_097340</name>
</gene>
<dbReference type="Pfam" id="PF05795">
    <property type="entry name" value="Plasmodium_Vir"/>
    <property type="match status" value="1"/>
</dbReference>
<reference evidence="3" key="1">
    <citation type="submission" date="2016-05" db="EMBL/GenBank/DDBJ databases">
        <authorList>
            <person name="Naeem Raeece"/>
        </authorList>
    </citation>
    <scope>NUCLEOTIDE SEQUENCE [LARGE SCALE GENOMIC DNA]</scope>
</reference>
<dbReference type="EMBL" id="FLRE01003484">
    <property type="protein sequence ID" value="SBT59503.1"/>
    <property type="molecule type" value="Genomic_DNA"/>
</dbReference>
<keyword evidence="1" id="KW-0472">Membrane</keyword>
<keyword evidence="1" id="KW-1133">Transmembrane helix</keyword>
<feature type="transmembrane region" description="Helical" evidence="1">
    <location>
        <begin position="257"/>
        <end position="279"/>
    </location>
</feature>
<accession>A0A1A9ATA2</accession>
<sequence>MTKDINVKVLQPYSFYESLKNDKDLTEWINELNKIYYQSYRAEEYLKKFGAQLVRNYTELLKGYKDISPTNRCIYLNCWTNLEINRHKSEKGINDFDSKVENFVEEVWEILKNKKGKHCNRDKSLFTKEHVNIRKDLLDFCTNRDILRKSNGVYSYGKLNEWISKMYKKYIDDNYCKTYEDILDIYDENDSPLKIADNCTLYDIHATFPYFGVRHIISFWEHRIRSISNCKKHGNAGFYVPPDPEVLDSDDVSSSPILIKITITAFTIVSIFSFGLILYKFSPFGFWLHKNIINKYKIGVDNEEEKNILSKETLYLNFLNSGKSDHHISYHPV</sequence>
<name>A0A1A9ATA2_PLAOA</name>
<keyword evidence="1" id="KW-0812">Transmembrane</keyword>